<reference evidence="1 2" key="1">
    <citation type="submission" date="2017-06" db="EMBL/GenBank/DDBJ databases">
        <authorList>
            <person name="Kim H.J."/>
            <person name="Triplett B.A."/>
        </authorList>
    </citation>
    <scope>NUCLEOTIDE SEQUENCE [LARGE SCALE GENOMIC DNA]</scope>
    <source>
        <strain evidence="1 2">CGMCC 4.5593</strain>
    </source>
</reference>
<evidence type="ECO:0000313" key="2">
    <source>
        <dbReference type="Proteomes" id="UP000198362"/>
    </source>
</evidence>
<evidence type="ECO:0000313" key="1">
    <source>
        <dbReference type="EMBL" id="SNT65802.1"/>
    </source>
</evidence>
<name>A0A239PFK1_9ACTN</name>
<gene>
    <name evidence="1" type="ORF">SAMN05421812_12710</name>
</gene>
<organism evidence="1 2">
    <name type="scientific">Asanoa hainanensis</name>
    <dbReference type="NCBI Taxonomy" id="560556"/>
    <lineage>
        <taxon>Bacteria</taxon>
        <taxon>Bacillati</taxon>
        <taxon>Actinomycetota</taxon>
        <taxon>Actinomycetes</taxon>
        <taxon>Micromonosporales</taxon>
        <taxon>Micromonosporaceae</taxon>
        <taxon>Asanoa</taxon>
    </lineage>
</organism>
<evidence type="ECO:0008006" key="3">
    <source>
        <dbReference type="Google" id="ProtNLM"/>
    </source>
</evidence>
<dbReference type="AlphaFoldDB" id="A0A239PFK1"/>
<keyword evidence="2" id="KW-1185">Reference proteome</keyword>
<protein>
    <recommendedName>
        <fullName evidence="3">HicA toxin of toxin-antitoxin</fullName>
    </recommendedName>
</protein>
<proteinExistence type="predicted"/>
<dbReference type="OrthoDB" id="73001at2"/>
<dbReference type="Proteomes" id="UP000198362">
    <property type="component" value="Unassembled WGS sequence"/>
</dbReference>
<sequence length="88" mass="9891">MGQPHLSSHHRRTLQKILDHPVSHNIEWHDVLSLLAEIGTVDERHDGKIRLAIGSANEVIEIPVTKDLDTQTVVQLRRILTQAGYGKS</sequence>
<dbReference type="RefSeq" id="WP_089255473.1">
    <property type="nucleotide sequence ID" value="NZ_FZPH01000027.1"/>
</dbReference>
<accession>A0A239PFK1</accession>
<dbReference type="EMBL" id="FZPH01000027">
    <property type="protein sequence ID" value="SNT65802.1"/>
    <property type="molecule type" value="Genomic_DNA"/>
</dbReference>